<sequence>MKDSGLSDKDKSYYVPFHLLGLANEFLALWLFLVASSFFLFSKNLNSFGNCRIKAAEEVSLHDRIIPNAKGNIEPNATSHKYDDYYEISYEDKISYLDSLLSIELEEDTEWISDSMSFELCSPEDPSTPLSGKNDSFYEISDIKSPNYMDSLHSPEGKESVRESYFDSLFSLKDDTEWLLFEDPSTSLSQKCDYLNESDIGSPSYWDSLLKLDEKESSKESYFDSLISLEDEDTGWLSFEDPSTPLSQKCDSLSESDIRSPSFWDSLLRLEEEESDGECYFDSLLSLEDEDTQLLSFEDPLTPLSQKCDSSSESDIGSPCYWNSLLRLDEEESDRENYFDSLLSLEDEDTGWLSFENPSAPLSQNCDSLSESDIGSPSYWISLLRLEEKENEWTYKGNWSALSSVSSVSSLTTTVQTEEFFGDEPLFWPFEEKLNWNYEKSCTPFCSSPRKRLVSEATSPTSVIKECKQNITDALCSVKKKSETSRLSMWSKSSAKIVVPLECEDNLNKTSLNENFASNFNDLPLGMKFLAMDQDLPIETLVGLKEFDGHEGLDSEFNECFGGGKIYEND</sequence>
<keyword evidence="3" id="KW-1185">Reference proteome</keyword>
<proteinExistence type="predicted"/>
<protein>
    <submittedName>
        <fullName evidence="2">Uncharacterized protein</fullName>
    </submittedName>
</protein>
<keyword evidence="1" id="KW-0812">Transmembrane</keyword>
<gene>
    <name evidence="2" type="ORF">LLUT_LOCUS33524</name>
</gene>
<organism evidence="2 3">
    <name type="scientific">Lupinus luteus</name>
    <name type="common">European yellow lupine</name>
    <dbReference type="NCBI Taxonomy" id="3873"/>
    <lineage>
        <taxon>Eukaryota</taxon>
        <taxon>Viridiplantae</taxon>
        <taxon>Streptophyta</taxon>
        <taxon>Embryophyta</taxon>
        <taxon>Tracheophyta</taxon>
        <taxon>Spermatophyta</taxon>
        <taxon>Magnoliopsida</taxon>
        <taxon>eudicotyledons</taxon>
        <taxon>Gunneridae</taxon>
        <taxon>Pentapetalae</taxon>
        <taxon>rosids</taxon>
        <taxon>fabids</taxon>
        <taxon>Fabales</taxon>
        <taxon>Fabaceae</taxon>
        <taxon>Papilionoideae</taxon>
        <taxon>50 kb inversion clade</taxon>
        <taxon>genistoids sensu lato</taxon>
        <taxon>core genistoids</taxon>
        <taxon>Genisteae</taxon>
        <taxon>Lupinus</taxon>
    </lineage>
</organism>
<feature type="transmembrane region" description="Helical" evidence="1">
    <location>
        <begin position="12"/>
        <end position="41"/>
    </location>
</feature>
<evidence type="ECO:0000313" key="2">
    <source>
        <dbReference type="EMBL" id="CAL0332464.1"/>
    </source>
</evidence>
<evidence type="ECO:0000256" key="1">
    <source>
        <dbReference type="SAM" id="Phobius"/>
    </source>
</evidence>
<dbReference type="EMBL" id="CAXHTB010000024">
    <property type="protein sequence ID" value="CAL0332464.1"/>
    <property type="molecule type" value="Genomic_DNA"/>
</dbReference>
<reference evidence="2 3" key="1">
    <citation type="submission" date="2024-03" db="EMBL/GenBank/DDBJ databases">
        <authorList>
            <person name="Martinez-Hernandez J."/>
        </authorList>
    </citation>
    <scope>NUCLEOTIDE SEQUENCE [LARGE SCALE GENOMIC DNA]</scope>
</reference>
<dbReference type="PANTHER" id="PTHR36707">
    <property type="entry name" value="T20M3.17 PROTEIN"/>
    <property type="match status" value="1"/>
</dbReference>
<dbReference type="AlphaFoldDB" id="A0AAV1YEL3"/>
<accession>A0AAV1YEL3</accession>
<keyword evidence="1" id="KW-1133">Transmembrane helix</keyword>
<dbReference type="PANTHER" id="PTHR36707:SF1">
    <property type="entry name" value="T20M3.17 PROTEIN"/>
    <property type="match status" value="1"/>
</dbReference>
<name>A0AAV1YEL3_LUPLU</name>
<keyword evidence="1" id="KW-0472">Membrane</keyword>
<evidence type="ECO:0000313" key="3">
    <source>
        <dbReference type="Proteomes" id="UP001497480"/>
    </source>
</evidence>
<dbReference type="Proteomes" id="UP001497480">
    <property type="component" value="Unassembled WGS sequence"/>
</dbReference>
<comment type="caution">
    <text evidence="2">The sequence shown here is derived from an EMBL/GenBank/DDBJ whole genome shotgun (WGS) entry which is preliminary data.</text>
</comment>